<dbReference type="Proteomes" id="UP000623129">
    <property type="component" value="Unassembled WGS sequence"/>
</dbReference>
<evidence type="ECO:0000313" key="4">
    <source>
        <dbReference type="Proteomes" id="UP000623129"/>
    </source>
</evidence>
<evidence type="ECO:0000259" key="2">
    <source>
        <dbReference type="PROSITE" id="PS50158"/>
    </source>
</evidence>
<proteinExistence type="predicted"/>
<dbReference type="PANTHER" id="PTHR33170">
    <property type="entry name" value="DUF4283 DOMAIN-CONTAINING PROTEIN-RELATED"/>
    <property type="match status" value="1"/>
</dbReference>
<dbReference type="AlphaFoldDB" id="A0A833VTU1"/>
<gene>
    <name evidence="3" type="ORF">FCM35_KLT00728</name>
</gene>
<dbReference type="EMBL" id="SWLB01000001">
    <property type="protein sequence ID" value="KAF3342090.1"/>
    <property type="molecule type" value="Genomic_DNA"/>
</dbReference>
<dbReference type="OrthoDB" id="2272416at2759"/>
<dbReference type="GO" id="GO:0003676">
    <property type="term" value="F:nucleic acid binding"/>
    <property type="evidence" value="ECO:0007669"/>
    <property type="project" value="InterPro"/>
</dbReference>
<keyword evidence="1" id="KW-0479">Metal-binding</keyword>
<dbReference type="Gene3D" id="4.10.60.10">
    <property type="entry name" value="Zinc finger, CCHC-type"/>
    <property type="match status" value="1"/>
</dbReference>
<reference evidence="3" key="1">
    <citation type="submission" date="2020-01" db="EMBL/GenBank/DDBJ databases">
        <title>Genome sequence of Kobresia littledalei, the first chromosome-level genome in the family Cyperaceae.</title>
        <authorList>
            <person name="Qu G."/>
        </authorList>
    </citation>
    <scope>NUCLEOTIDE SEQUENCE</scope>
    <source>
        <strain evidence="3">C.B.Clarke</strain>
        <tissue evidence="3">Leaf</tissue>
    </source>
</reference>
<keyword evidence="4" id="KW-1185">Reference proteome</keyword>
<feature type="domain" description="CCHC-type" evidence="2">
    <location>
        <begin position="138"/>
        <end position="153"/>
    </location>
</feature>
<dbReference type="PROSITE" id="PS50158">
    <property type="entry name" value="ZF_CCHC"/>
    <property type="match status" value="1"/>
</dbReference>
<dbReference type="SUPFAM" id="SSF57756">
    <property type="entry name" value="Retrovirus zinc finger-like domains"/>
    <property type="match status" value="1"/>
</dbReference>
<protein>
    <submittedName>
        <fullName evidence="3">Zinc knuckle</fullName>
    </submittedName>
</protein>
<dbReference type="SMART" id="SM00343">
    <property type="entry name" value="ZnF_C2HC"/>
    <property type="match status" value="2"/>
</dbReference>
<dbReference type="GO" id="GO:0008270">
    <property type="term" value="F:zinc ion binding"/>
    <property type="evidence" value="ECO:0007669"/>
    <property type="project" value="UniProtKB-KW"/>
</dbReference>
<evidence type="ECO:0000313" key="3">
    <source>
        <dbReference type="EMBL" id="KAF3342090.1"/>
    </source>
</evidence>
<name>A0A833VTU1_9POAL</name>
<evidence type="ECO:0000256" key="1">
    <source>
        <dbReference type="PROSITE-ProRule" id="PRU00047"/>
    </source>
</evidence>
<sequence>MAAFHNRFGPLVQLVNPSTAVRKNILNPSILGPPPSHLGPILASQPTPPTVINASRFGGKSMAIAAPDPKPKVGSNLSHPYRDALLRNSTIIPPAPPKPLVTSFWQRKGSSSSIDKASYVRSKLASLRAASSPSSPICLRCGDRGHLASQCRNAVLCFLCNRFGHRARWCKATTELPPPLDIDPRPASLPINSSLPIISSSQSSPPRTDMHRHTSMNAPVARFYSTPDSEALEQHFRQSFFLDDPHHWGPEKIERLFHAHPLLLNYAWKVRIFEDQRYLIEAPNSHWLDRTLENGFIRLENKDFPVSAWDPGFIECLKLISIWVKVRGFPSHL</sequence>
<keyword evidence="1" id="KW-0862">Zinc</keyword>
<comment type="caution">
    <text evidence="3">The sequence shown here is derived from an EMBL/GenBank/DDBJ whole genome shotgun (WGS) entry which is preliminary data.</text>
</comment>
<organism evidence="3 4">
    <name type="scientific">Carex littledalei</name>
    <dbReference type="NCBI Taxonomy" id="544730"/>
    <lineage>
        <taxon>Eukaryota</taxon>
        <taxon>Viridiplantae</taxon>
        <taxon>Streptophyta</taxon>
        <taxon>Embryophyta</taxon>
        <taxon>Tracheophyta</taxon>
        <taxon>Spermatophyta</taxon>
        <taxon>Magnoliopsida</taxon>
        <taxon>Liliopsida</taxon>
        <taxon>Poales</taxon>
        <taxon>Cyperaceae</taxon>
        <taxon>Cyperoideae</taxon>
        <taxon>Cariceae</taxon>
        <taxon>Carex</taxon>
        <taxon>Carex subgen. Euthyceras</taxon>
    </lineage>
</organism>
<keyword evidence="1" id="KW-0863">Zinc-finger</keyword>
<dbReference type="InterPro" id="IPR036875">
    <property type="entry name" value="Znf_CCHC_sf"/>
</dbReference>
<dbReference type="InterPro" id="IPR001878">
    <property type="entry name" value="Znf_CCHC"/>
</dbReference>
<accession>A0A833VTU1</accession>